<reference evidence="4 5" key="1">
    <citation type="submission" date="2019-11" db="EMBL/GenBank/DDBJ databases">
        <title>Genome sequences of 17 halophilic strains isolated from different environments.</title>
        <authorList>
            <person name="Furrow R.E."/>
        </authorList>
    </citation>
    <scope>NUCLEOTIDE SEQUENCE [LARGE SCALE GENOMIC DNA]</scope>
    <source>
        <strain evidence="4 5">22506_14_FS</strain>
    </source>
</reference>
<dbReference type="RefSeq" id="WP_160918526.1">
    <property type="nucleotide sequence ID" value="NZ_WMEY01000002.1"/>
</dbReference>
<dbReference type="GO" id="GO:0006813">
    <property type="term" value="P:potassium ion transport"/>
    <property type="evidence" value="ECO:0007669"/>
    <property type="project" value="InterPro"/>
</dbReference>
<proteinExistence type="predicted"/>
<accession>A0A845ESZ8</accession>
<dbReference type="PROSITE" id="PS51201">
    <property type="entry name" value="RCK_N"/>
    <property type="match status" value="1"/>
</dbReference>
<protein>
    <submittedName>
        <fullName evidence="4">Ion transporter</fullName>
    </submittedName>
</protein>
<gene>
    <name evidence="4" type="ORF">GLW07_04980</name>
</gene>
<feature type="domain" description="RCK N-terminal" evidence="3">
    <location>
        <begin position="113"/>
        <end position="237"/>
    </location>
</feature>
<dbReference type="AlphaFoldDB" id="A0A845ESZ8"/>
<dbReference type="SUPFAM" id="SSF81324">
    <property type="entry name" value="Voltage-gated potassium channels"/>
    <property type="match status" value="1"/>
</dbReference>
<keyword evidence="2" id="KW-0812">Transmembrane</keyword>
<dbReference type="Gene3D" id="3.40.50.720">
    <property type="entry name" value="NAD(P)-binding Rossmann-like Domain"/>
    <property type="match status" value="1"/>
</dbReference>
<feature type="transmembrane region" description="Helical" evidence="2">
    <location>
        <begin position="72"/>
        <end position="93"/>
    </location>
</feature>
<dbReference type="Proteomes" id="UP000447833">
    <property type="component" value="Unassembled WGS sequence"/>
</dbReference>
<evidence type="ECO:0000259" key="3">
    <source>
        <dbReference type="PROSITE" id="PS51201"/>
    </source>
</evidence>
<keyword evidence="2" id="KW-1133">Transmembrane helix</keyword>
<evidence type="ECO:0000313" key="4">
    <source>
        <dbReference type="EMBL" id="MYL62707.1"/>
    </source>
</evidence>
<evidence type="ECO:0000256" key="2">
    <source>
        <dbReference type="SAM" id="Phobius"/>
    </source>
</evidence>
<dbReference type="InterPro" id="IPR013099">
    <property type="entry name" value="K_chnl_dom"/>
</dbReference>
<dbReference type="PRINTS" id="PR00169">
    <property type="entry name" value="KCHANNEL"/>
</dbReference>
<dbReference type="SUPFAM" id="SSF51735">
    <property type="entry name" value="NAD(P)-binding Rossmann-fold domains"/>
    <property type="match status" value="1"/>
</dbReference>
<dbReference type="PANTHER" id="PTHR43833">
    <property type="entry name" value="POTASSIUM CHANNEL PROTEIN 2-RELATED-RELATED"/>
    <property type="match status" value="1"/>
</dbReference>
<dbReference type="PANTHER" id="PTHR43833:SF9">
    <property type="entry name" value="POTASSIUM CHANNEL PROTEIN YUGO-RELATED"/>
    <property type="match status" value="1"/>
</dbReference>
<feature type="transmembrane region" description="Helical" evidence="2">
    <location>
        <begin position="48"/>
        <end position="66"/>
    </location>
</feature>
<name>A0A845ESZ8_9BACL</name>
<keyword evidence="2" id="KW-0472">Membrane</keyword>
<dbReference type="EMBL" id="WMEY01000002">
    <property type="protein sequence ID" value="MYL62707.1"/>
    <property type="molecule type" value="Genomic_DNA"/>
</dbReference>
<dbReference type="GO" id="GO:0005886">
    <property type="term" value="C:plasma membrane"/>
    <property type="evidence" value="ECO:0007669"/>
    <property type="project" value="UniProtKB-SubCell"/>
</dbReference>
<evidence type="ECO:0000313" key="5">
    <source>
        <dbReference type="Proteomes" id="UP000447833"/>
    </source>
</evidence>
<evidence type="ECO:0000256" key="1">
    <source>
        <dbReference type="ARBA" id="ARBA00004651"/>
    </source>
</evidence>
<dbReference type="InterPro" id="IPR050721">
    <property type="entry name" value="Trk_Ktr_HKT_K-transport"/>
</dbReference>
<dbReference type="Pfam" id="PF07885">
    <property type="entry name" value="Ion_trans_2"/>
    <property type="match status" value="1"/>
</dbReference>
<sequence>MLFRIFLKNAIKLNNRFMLAVAFILVVVSTVIMRLIEPETFPSLFDSLWWVMTTVTTVGYGDYFPITIAGRMYAMFLYIVGIGLIGVVIGKFVDGFSEIKKRKEEGKMPYQGNDHIVIIGWSQKAAYAVSEIMDSDQCEIVIIDKLTKAPLIEENIHYIQGDAAEEATLNKADIMNAKAVLIFSDDTIHDALLADGKSLIIASSIERLSTDIHTTVEVMKEEHIKNFTHVQVDEFVLSHEAVSRMAVRSAFTKGISGVYSQLLSRGHGDNLYEIGVQQEWGTYRDAFQSLLQQGATLIADGERMDINRRLDESIPERAKLFVICDREVYERIKGVK</sequence>
<comment type="caution">
    <text evidence="4">The sequence shown here is derived from an EMBL/GenBank/DDBJ whole genome shotgun (WGS) entry which is preliminary data.</text>
</comment>
<dbReference type="Pfam" id="PF02254">
    <property type="entry name" value="TrkA_N"/>
    <property type="match status" value="1"/>
</dbReference>
<organism evidence="4 5">
    <name type="scientific">Guptibacillus hwajinpoensis</name>
    <dbReference type="NCBI Taxonomy" id="208199"/>
    <lineage>
        <taxon>Bacteria</taxon>
        <taxon>Bacillati</taxon>
        <taxon>Bacillota</taxon>
        <taxon>Bacilli</taxon>
        <taxon>Bacillales</taxon>
        <taxon>Guptibacillaceae</taxon>
        <taxon>Guptibacillus</taxon>
    </lineage>
</organism>
<dbReference type="Gene3D" id="1.10.287.70">
    <property type="match status" value="1"/>
</dbReference>
<comment type="subcellular location">
    <subcellularLocation>
        <location evidence="1">Cell membrane</location>
        <topology evidence="1">Multi-pass membrane protein</topology>
    </subcellularLocation>
</comment>
<dbReference type="InterPro" id="IPR003148">
    <property type="entry name" value="RCK_N"/>
</dbReference>
<feature type="transmembrane region" description="Helical" evidence="2">
    <location>
        <begin position="17"/>
        <end position="36"/>
    </location>
</feature>
<dbReference type="InterPro" id="IPR036291">
    <property type="entry name" value="NAD(P)-bd_dom_sf"/>
</dbReference>